<protein>
    <submittedName>
        <fullName evidence="1">Phage transcriptional regulator AlpA</fullName>
    </submittedName>
</protein>
<dbReference type="Gene3D" id="1.10.238.160">
    <property type="match status" value="1"/>
</dbReference>
<sequence>MTAQIVTLNDVIKATSLSRSTIYRMVKSGTFPQPLALTSKRCGFYAHEVNEWISSLPRGIELKGNLSCVEDF</sequence>
<dbReference type="EMBL" id="AP014546">
    <property type="protein sequence ID" value="BBB31473.1"/>
    <property type="molecule type" value="Genomic_DNA"/>
</dbReference>
<dbReference type="KEGG" id="njp:NEJAP_3535"/>
<dbReference type="Proteomes" id="UP000595332">
    <property type="component" value="Chromosome"/>
</dbReference>
<reference evidence="1 2" key="1">
    <citation type="journal article" date="2008" name="Int. J. Syst. Evol. Microbiol.">
        <title>Neptunomonas japonica sp. nov., an Osedax japonicus symbiont-like bacterium isolated from sediment adjacent to sperm whale carcasses off Kagoshima, Japan.</title>
        <authorList>
            <person name="Miyazaki M."/>
            <person name="Nogi Y."/>
            <person name="Fujiwara Y."/>
            <person name="Kawato M."/>
            <person name="Kubokawa K."/>
            <person name="Horikoshi K."/>
        </authorList>
    </citation>
    <scope>NUCLEOTIDE SEQUENCE [LARGE SCALE GENOMIC DNA]</scope>
    <source>
        <strain evidence="1 2">JAMM 1380</strain>
    </source>
</reference>
<keyword evidence="2" id="KW-1185">Reference proteome</keyword>
<evidence type="ECO:0000313" key="1">
    <source>
        <dbReference type="EMBL" id="BBB31473.1"/>
    </source>
</evidence>
<name>A0A7R6PCZ9_9GAMM</name>
<proteinExistence type="predicted"/>
<dbReference type="Pfam" id="PF05930">
    <property type="entry name" value="Phage_AlpA"/>
    <property type="match status" value="1"/>
</dbReference>
<gene>
    <name evidence="1" type="ORF">NEJAP_3535</name>
</gene>
<dbReference type="AlphaFoldDB" id="A0A7R6PCZ9"/>
<organism evidence="1 2">
    <name type="scientific">Neptunomonas japonica JAMM 1380</name>
    <dbReference type="NCBI Taxonomy" id="1441457"/>
    <lineage>
        <taxon>Bacteria</taxon>
        <taxon>Pseudomonadati</taxon>
        <taxon>Pseudomonadota</taxon>
        <taxon>Gammaproteobacteria</taxon>
        <taxon>Oceanospirillales</taxon>
        <taxon>Oceanospirillaceae</taxon>
        <taxon>Neptunomonas</taxon>
    </lineage>
</organism>
<accession>A0A7R6PCZ9</accession>
<evidence type="ECO:0000313" key="2">
    <source>
        <dbReference type="Proteomes" id="UP000595332"/>
    </source>
</evidence>
<dbReference type="InterPro" id="IPR010260">
    <property type="entry name" value="AlpA"/>
</dbReference>